<dbReference type="InterPro" id="IPR007055">
    <property type="entry name" value="BON_dom"/>
</dbReference>
<reference evidence="3" key="1">
    <citation type="submission" date="2019-10" db="EMBL/GenBank/DDBJ databases">
        <title>Draft genome sequence of Panacibacter sp. KCS-6.</title>
        <authorList>
            <person name="Yim K.J."/>
        </authorList>
    </citation>
    <scope>NUCLEOTIDE SEQUENCE</scope>
    <source>
        <strain evidence="3">KCS-6</strain>
    </source>
</reference>
<accession>A0A8J8FDJ5</accession>
<dbReference type="AlphaFoldDB" id="A0A8J8FDJ5"/>
<dbReference type="RefSeq" id="WP_171606356.1">
    <property type="nucleotide sequence ID" value="NZ_WHPF01000002.1"/>
</dbReference>
<protein>
    <submittedName>
        <fullName evidence="3">BON domain-containing protein</fullName>
    </submittedName>
</protein>
<evidence type="ECO:0000313" key="4">
    <source>
        <dbReference type="Proteomes" id="UP000598971"/>
    </source>
</evidence>
<dbReference type="PROSITE" id="PS50914">
    <property type="entry name" value="BON"/>
    <property type="match status" value="1"/>
</dbReference>
<gene>
    <name evidence="3" type="ORF">GD597_03110</name>
</gene>
<feature type="chain" id="PRO_5035199344" evidence="1">
    <location>
        <begin position="22"/>
        <end position="171"/>
    </location>
</feature>
<sequence>MKALRLLSSYLVISCMFISCGISDSTIQQSVNAAIQSNQSLADISASVNDGSVLLKGNYADETARLDGNNIIAGIEGVKAVIDSATITVIPIAPSTAALTDSTLQIAVDSVLKRFKGVHATVKNGNITLTGTIIQPQLKWLISGLNRLHPANIINSLNYTTGAAIVRKRGK</sequence>
<name>A0A8J8FDJ5_9BACT</name>
<keyword evidence="1" id="KW-0732">Signal</keyword>
<dbReference type="Pfam" id="PF04972">
    <property type="entry name" value="BON"/>
    <property type="match status" value="1"/>
</dbReference>
<comment type="caution">
    <text evidence="3">The sequence shown here is derived from an EMBL/GenBank/DDBJ whole genome shotgun (WGS) entry which is preliminary data.</text>
</comment>
<feature type="signal peptide" evidence="1">
    <location>
        <begin position="1"/>
        <end position="21"/>
    </location>
</feature>
<evidence type="ECO:0000259" key="2">
    <source>
        <dbReference type="PROSITE" id="PS50914"/>
    </source>
</evidence>
<dbReference type="EMBL" id="WHPF01000002">
    <property type="protein sequence ID" value="NNV54434.1"/>
    <property type="molecule type" value="Genomic_DNA"/>
</dbReference>
<evidence type="ECO:0000256" key="1">
    <source>
        <dbReference type="SAM" id="SignalP"/>
    </source>
</evidence>
<organism evidence="3 4">
    <name type="scientific">Limnovirga soli</name>
    <dbReference type="NCBI Taxonomy" id="2656915"/>
    <lineage>
        <taxon>Bacteria</taxon>
        <taxon>Pseudomonadati</taxon>
        <taxon>Bacteroidota</taxon>
        <taxon>Chitinophagia</taxon>
        <taxon>Chitinophagales</taxon>
        <taxon>Chitinophagaceae</taxon>
        <taxon>Limnovirga</taxon>
    </lineage>
</organism>
<dbReference type="Proteomes" id="UP000598971">
    <property type="component" value="Unassembled WGS sequence"/>
</dbReference>
<evidence type="ECO:0000313" key="3">
    <source>
        <dbReference type="EMBL" id="NNV54434.1"/>
    </source>
</evidence>
<dbReference type="Gene3D" id="3.40.1520.20">
    <property type="match status" value="1"/>
</dbReference>
<dbReference type="PROSITE" id="PS51257">
    <property type="entry name" value="PROKAR_LIPOPROTEIN"/>
    <property type="match status" value="1"/>
</dbReference>
<keyword evidence="4" id="KW-1185">Reference proteome</keyword>
<feature type="domain" description="BON" evidence="2">
    <location>
        <begin position="23"/>
        <end position="89"/>
    </location>
</feature>
<proteinExistence type="predicted"/>